<dbReference type="Proteomes" id="UP000663699">
    <property type="component" value="Chromosome 15"/>
</dbReference>
<dbReference type="GO" id="GO:0006412">
    <property type="term" value="P:translation"/>
    <property type="evidence" value="ECO:0007669"/>
    <property type="project" value="InterPro"/>
</dbReference>
<evidence type="ECO:0000259" key="4">
    <source>
        <dbReference type="Pfam" id="PF00177"/>
    </source>
</evidence>
<evidence type="ECO:0000313" key="6">
    <source>
        <dbReference type="Proteomes" id="UP000663699"/>
    </source>
</evidence>
<evidence type="ECO:0000256" key="2">
    <source>
        <dbReference type="ARBA" id="ARBA00022980"/>
    </source>
</evidence>
<gene>
    <name evidence="5" type="ORF">MERGE_001239</name>
</gene>
<dbReference type="EMBL" id="CP054546">
    <property type="protein sequence ID" value="QSL66852.1"/>
    <property type="molecule type" value="Genomic_DNA"/>
</dbReference>
<keyword evidence="3" id="KW-0687">Ribonucleoprotein</keyword>
<feature type="domain" description="Small ribosomal subunit protein uS7" evidence="4">
    <location>
        <begin position="109"/>
        <end position="244"/>
    </location>
</feature>
<sequence>MTYLLLNNNIFFIRFLNPITSKIIKFHNFNHSIIFLYKKEITTYEKIHKKKTTLPIKTVVFENSTLKESIKNKSKTKITENINQQTSNLNNRNNLFFSEKNYKLQNFNEQSNKFDKLFNHTVGIIMKNGKKAKAQKQLQDTLIYIKQKINTDPYSVLSKAIKTVSPLMKLVFIKKGTKSIKVPVPLNEHQRHRKAIIWILEASNKQHSRNFSERLAQELIAIINGTSSVFQKKEQLHKLALINKANAQIRI</sequence>
<accession>A0A899G3Z1</accession>
<dbReference type="AlphaFoldDB" id="A0A899G3Z1"/>
<evidence type="ECO:0000256" key="3">
    <source>
        <dbReference type="ARBA" id="ARBA00023274"/>
    </source>
</evidence>
<reference evidence="5" key="1">
    <citation type="submission" date="2020-06" db="EMBL/GenBank/DDBJ databases">
        <title>Genomes of multiple members of Pneumocystis genus reveal paths to human pathogen Pneumocystis jirovecii.</title>
        <authorList>
            <person name="Cisse O.H."/>
            <person name="Ma L."/>
            <person name="Dekker J."/>
            <person name="Khil P."/>
            <person name="Jo J."/>
            <person name="Brenchley J."/>
            <person name="Blair R."/>
            <person name="Pahar B."/>
            <person name="Chabe M."/>
            <person name="Van Rompay K.A."/>
            <person name="Keesler R."/>
            <person name="Sukura A."/>
            <person name="Hirsch V."/>
            <person name="Kutty G."/>
            <person name="Liu Y."/>
            <person name="Peng L."/>
            <person name="Chen J."/>
            <person name="Song J."/>
            <person name="Weissenbacher-Lang C."/>
            <person name="Xu J."/>
            <person name="Upham N.S."/>
            <person name="Stajich J.E."/>
            <person name="Cuomo C.A."/>
            <person name="Cushion M.T."/>
            <person name="Kovacs J.A."/>
        </authorList>
    </citation>
    <scope>NUCLEOTIDE SEQUENCE</scope>
    <source>
        <strain evidence="5">2A</strain>
    </source>
</reference>
<protein>
    <recommendedName>
        <fullName evidence="4">Small ribosomal subunit protein uS7 domain-containing protein</fullName>
    </recommendedName>
</protein>
<dbReference type="CDD" id="cd14868">
    <property type="entry name" value="uS7_Mitochondria_Fungi"/>
    <property type="match status" value="1"/>
</dbReference>
<organism evidence="5 6">
    <name type="scientific">Pneumocystis wakefieldiae</name>
    <dbReference type="NCBI Taxonomy" id="38082"/>
    <lineage>
        <taxon>Eukaryota</taxon>
        <taxon>Fungi</taxon>
        <taxon>Dikarya</taxon>
        <taxon>Ascomycota</taxon>
        <taxon>Taphrinomycotina</taxon>
        <taxon>Pneumocystomycetes</taxon>
        <taxon>Pneumocystaceae</taxon>
        <taxon>Pneumocystis</taxon>
    </lineage>
</organism>
<dbReference type="InterPro" id="IPR036823">
    <property type="entry name" value="Ribosomal_uS7_dom_sf"/>
</dbReference>
<dbReference type="PANTHER" id="PTHR11205">
    <property type="entry name" value="RIBOSOMAL PROTEIN S7"/>
    <property type="match status" value="1"/>
</dbReference>
<dbReference type="Pfam" id="PF00177">
    <property type="entry name" value="Ribosomal_S7"/>
    <property type="match status" value="1"/>
</dbReference>
<dbReference type="InterPro" id="IPR023798">
    <property type="entry name" value="Ribosomal_uS7_dom"/>
</dbReference>
<proteinExistence type="inferred from homology"/>
<dbReference type="InterPro" id="IPR000235">
    <property type="entry name" value="Ribosomal_uS7"/>
</dbReference>
<dbReference type="Gene3D" id="1.10.455.10">
    <property type="entry name" value="Ribosomal protein S7 domain"/>
    <property type="match status" value="1"/>
</dbReference>
<evidence type="ECO:0000313" key="5">
    <source>
        <dbReference type="EMBL" id="QSL66852.1"/>
    </source>
</evidence>
<dbReference type="GO" id="GO:0005840">
    <property type="term" value="C:ribosome"/>
    <property type="evidence" value="ECO:0007669"/>
    <property type="project" value="UniProtKB-KW"/>
</dbReference>
<comment type="similarity">
    <text evidence="1">Belongs to the universal ribosomal protein uS7 family.</text>
</comment>
<evidence type="ECO:0000256" key="1">
    <source>
        <dbReference type="ARBA" id="ARBA00007151"/>
    </source>
</evidence>
<keyword evidence="6" id="KW-1185">Reference proteome</keyword>
<dbReference type="SUPFAM" id="SSF47973">
    <property type="entry name" value="Ribosomal protein S7"/>
    <property type="match status" value="1"/>
</dbReference>
<dbReference type="InterPro" id="IPR047988">
    <property type="entry name" value="Ribosomal_uS7m_fungi"/>
</dbReference>
<keyword evidence="2" id="KW-0689">Ribosomal protein</keyword>
<dbReference type="OrthoDB" id="9972728at2759"/>
<dbReference type="GO" id="GO:1990904">
    <property type="term" value="C:ribonucleoprotein complex"/>
    <property type="evidence" value="ECO:0007669"/>
    <property type="project" value="UniProtKB-KW"/>
</dbReference>
<name>A0A899G3Z1_9ASCO</name>